<feature type="domain" description="Acyl-CoA dehydrogenase/oxidase C-terminal" evidence="7">
    <location>
        <begin position="282"/>
        <end position="451"/>
    </location>
</feature>
<dbReference type="Gene3D" id="1.10.540.10">
    <property type="entry name" value="Acyl-CoA dehydrogenase/oxidase, N-terminal domain"/>
    <property type="match status" value="1"/>
</dbReference>
<evidence type="ECO:0000256" key="5">
    <source>
        <dbReference type="ARBA" id="ARBA00023002"/>
    </source>
</evidence>
<dbReference type="InterPro" id="IPR052166">
    <property type="entry name" value="Diverse_Acyl-CoA_DH"/>
</dbReference>
<dbReference type="SUPFAM" id="SSF56645">
    <property type="entry name" value="Acyl-CoA dehydrogenase NM domain-like"/>
    <property type="match status" value="1"/>
</dbReference>
<keyword evidence="5 6" id="KW-0560">Oxidoreductase</keyword>
<dbReference type="Gene3D" id="2.40.110.10">
    <property type="entry name" value="Butyryl-CoA Dehydrogenase, subunit A, domain 2"/>
    <property type="match status" value="1"/>
</dbReference>
<name>A0ABU0BKU6_9HYPH</name>
<dbReference type="PANTHER" id="PTHR42803">
    <property type="entry name" value="ACYL-COA DEHYDROGENASE"/>
    <property type="match status" value="1"/>
</dbReference>
<dbReference type="InterPro" id="IPR013786">
    <property type="entry name" value="AcylCoA_DH/ox_N"/>
</dbReference>
<dbReference type="EMBL" id="JAUSVF010000001">
    <property type="protein sequence ID" value="MDQ0318870.1"/>
    <property type="molecule type" value="Genomic_DNA"/>
</dbReference>
<gene>
    <name evidence="11" type="ORF">QO002_001008</name>
</gene>
<evidence type="ECO:0000256" key="4">
    <source>
        <dbReference type="ARBA" id="ARBA00022827"/>
    </source>
</evidence>
<dbReference type="InterPro" id="IPR006091">
    <property type="entry name" value="Acyl-CoA_Oxase/DH_mid-dom"/>
</dbReference>
<dbReference type="PANTHER" id="PTHR42803:SF1">
    <property type="entry name" value="BROAD-SPECIFICITY LINEAR ACYL-COA DEHYDROGENASE FADE5"/>
    <property type="match status" value="1"/>
</dbReference>
<evidence type="ECO:0000259" key="7">
    <source>
        <dbReference type="Pfam" id="PF00441"/>
    </source>
</evidence>
<dbReference type="Pfam" id="PF02771">
    <property type="entry name" value="Acyl-CoA_dh_N"/>
    <property type="match status" value="1"/>
</dbReference>
<proteinExistence type="inferred from homology"/>
<comment type="similarity">
    <text evidence="2 6">Belongs to the acyl-CoA dehydrogenase family.</text>
</comment>
<dbReference type="InterPro" id="IPR046373">
    <property type="entry name" value="Acyl-CoA_Oxase/DH_mid-dom_sf"/>
</dbReference>
<evidence type="ECO:0000259" key="10">
    <source>
        <dbReference type="Pfam" id="PF12806"/>
    </source>
</evidence>
<evidence type="ECO:0000259" key="8">
    <source>
        <dbReference type="Pfam" id="PF02770"/>
    </source>
</evidence>
<keyword evidence="12" id="KW-1185">Reference proteome</keyword>
<dbReference type="Pfam" id="PF00441">
    <property type="entry name" value="Acyl-CoA_dh_1"/>
    <property type="match status" value="1"/>
</dbReference>
<evidence type="ECO:0000313" key="12">
    <source>
        <dbReference type="Proteomes" id="UP001230207"/>
    </source>
</evidence>
<feature type="domain" description="Acetyl-CoA dehydrogenase-like C-terminal" evidence="10">
    <location>
        <begin position="467"/>
        <end position="594"/>
    </location>
</feature>
<organism evidence="11 12">
    <name type="scientific">Pararhizobium capsulatum DSM 1112</name>
    <dbReference type="NCBI Taxonomy" id="1121113"/>
    <lineage>
        <taxon>Bacteria</taxon>
        <taxon>Pseudomonadati</taxon>
        <taxon>Pseudomonadota</taxon>
        <taxon>Alphaproteobacteria</taxon>
        <taxon>Hyphomicrobiales</taxon>
        <taxon>Rhizobiaceae</taxon>
        <taxon>Rhizobium/Agrobacterium group</taxon>
        <taxon>Pararhizobium</taxon>
    </lineage>
</organism>
<evidence type="ECO:0000256" key="1">
    <source>
        <dbReference type="ARBA" id="ARBA00001974"/>
    </source>
</evidence>
<evidence type="ECO:0000256" key="6">
    <source>
        <dbReference type="RuleBase" id="RU362125"/>
    </source>
</evidence>
<dbReference type="InterPro" id="IPR036250">
    <property type="entry name" value="AcylCo_DH-like_C"/>
</dbReference>
<keyword evidence="3 6" id="KW-0285">Flavoprotein</keyword>
<dbReference type="InterPro" id="IPR009075">
    <property type="entry name" value="AcylCo_DH/oxidase_C"/>
</dbReference>
<feature type="domain" description="Acyl-CoA dehydrogenase/oxidase N-terminal" evidence="9">
    <location>
        <begin position="81"/>
        <end position="157"/>
    </location>
</feature>
<dbReference type="InterPro" id="IPR025878">
    <property type="entry name" value="Acyl-CoA_dh-like_C_dom"/>
</dbReference>
<dbReference type="SUPFAM" id="SSF47203">
    <property type="entry name" value="Acyl-CoA dehydrogenase C-terminal domain-like"/>
    <property type="match status" value="1"/>
</dbReference>
<accession>A0ABU0BKU6</accession>
<evidence type="ECO:0000256" key="2">
    <source>
        <dbReference type="ARBA" id="ARBA00009347"/>
    </source>
</evidence>
<dbReference type="InterPro" id="IPR009100">
    <property type="entry name" value="AcylCoA_DH/oxidase_NM_dom_sf"/>
</dbReference>
<comment type="cofactor">
    <cofactor evidence="1 6">
        <name>FAD</name>
        <dbReference type="ChEBI" id="CHEBI:57692"/>
    </cofactor>
</comment>
<feature type="domain" description="Acyl-CoA oxidase/dehydrogenase middle" evidence="8">
    <location>
        <begin position="163"/>
        <end position="272"/>
    </location>
</feature>
<evidence type="ECO:0000256" key="3">
    <source>
        <dbReference type="ARBA" id="ARBA00022630"/>
    </source>
</evidence>
<dbReference type="Gene3D" id="1.20.140.10">
    <property type="entry name" value="Butyryl-CoA Dehydrogenase, subunit A, domain 3"/>
    <property type="match status" value="1"/>
</dbReference>
<dbReference type="InterPro" id="IPR037069">
    <property type="entry name" value="AcylCoA_DH/ox_N_sf"/>
</dbReference>
<comment type="caution">
    <text evidence="11">The sequence shown here is derived from an EMBL/GenBank/DDBJ whole genome shotgun (WGS) entry which is preliminary data.</text>
</comment>
<keyword evidence="4 6" id="KW-0274">FAD</keyword>
<dbReference type="Pfam" id="PF02770">
    <property type="entry name" value="Acyl-CoA_dh_M"/>
    <property type="match status" value="1"/>
</dbReference>
<protein>
    <submittedName>
        <fullName evidence="11">Alkylation response protein AidB-like acyl-CoA dehydrogenase</fullName>
    </submittedName>
</protein>
<dbReference type="Pfam" id="PF12806">
    <property type="entry name" value="Acyl-CoA_dh_C"/>
    <property type="match status" value="1"/>
</dbReference>
<evidence type="ECO:0000313" key="11">
    <source>
        <dbReference type="EMBL" id="MDQ0318870.1"/>
    </source>
</evidence>
<reference evidence="11 12" key="1">
    <citation type="submission" date="2023-07" db="EMBL/GenBank/DDBJ databases">
        <title>Genomic Encyclopedia of Type Strains, Phase IV (KMG-IV): sequencing the most valuable type-strain genomes for metagenomic binning, comparative biology and taxonomic classification.</title>
        <authorList>
            <person name="Goeker M."/>
        </authorList>
    </citation>
    <scope>NUCLEOTIDE SEQUENCE [LARGE SCALE GENOMIC DNA]</scope>
    <source>
        <strain evidence="11 12">DSM 1112</strain>
    </source>
</reference>
<dbReference type="RefSeq" id="WP_307227297.1">
    <property type="nucleotide sequence ID" value="NZ_JAUSVF010000001.1"/>
</dbReference>
<dbReference type="Proteomes" id="UP001230207">
    <property type="component" value="Unassembled WGS sequence"/>
</dbReference>
<evidence type="ECO:0000259" key="9">
    <source>
        <dbReference type="Pfam" id="PF02771"/>
    </source>
</evidence>
<sequence length="598" mass="64623">MPIYKAPVEDTLFILNDVLGIERYNNLPGFADATPDMIEAIVGEAAKLAEEVMFPVNLSGDQEGCKRNDDATVTTPKGYKQAFDLYREGGWLGLSIPEEFGGQGLPYTLHTAVGEYMSSANMALTMYPGLTQGAIAAILVHGSDVQKATYLPKMVDGTWTGTMNLTEPHCGTDLGLLRSKAVPQGDGSYRISGQKIFISAGEHDMSDNIVHLVLARIEGAPEGVKGISLFIVPKFMVEEDGSLGSRNTVTCGAIEHKMGIHGNSTCVMNYDDATGYLIGTENKGLNAMFVMMNEARLGVGLQGLSVAEVAYQNAANYARERIQGRSLSGAKEPDRQADPIIVHPDIRRTLMTIKAFNEAGRAFTLWTALKSDIAHRGDNEKDRQAADDILGLMTPILKGVMTDKGFDHAVMAQQVFGGHGYIEEHGMSQYVRDARIAMIYEGANGIQALDLVGRKLGLNGGRAVMALFKEVGDFCEENRADEKLAVYTKALKKGLNDLQAATMWFMSNAMAKPDNAGAGSTDYMHLSGLVVLGYMWAKIAKAAEDALAGGDTGRADYLKNKLVTAKFFMERILPETTLRKARIEAGADTVMALDAAAF</sequence>